<dbReference type="PROSITE" id="PS50089">
    <property type="entry name" value="ZF_RING_2"/>
    <property type="match status" value="1"/>
</dbReference>
<evidence type="ECO:0000256" key="4">
    <source>
        <dbReference type="PROSITE-ProRule" id="PRU00175"/>
    </source>
</evidence>
<dbReference type="GO" id="GO:0008270">
    <property type="term" value="F:zinc ion binding"/>
    <property type="evidence" value="ECO:0007669"/>
    <property type="project" value="UniProtKB-KW"/>
</dbReference>
<feature type="domain" description="RING-type" evidence="7">
    <location>
        <begin position="216"/>
        <end position="259"/>
    </location>
</feature>
<evidence type="ECO:0000256" key="6">
    <source>
        <dbReference type="SAM" id="Phobius"/>
    </source>
</evidence>
<dbReference type="OrthoDB" id="9049620at2759"/>
<dbReference type="PROSITE" id="PS00518">
    <property type="entry name" value="ZF_RING_1"/>
    <property type="match status" value="1"/>
</dbReference>
<feature type="region of interest" description="Disordered" evidence="5">
    <location>
        <begin position="119"/>
        <end position="200"/>
    </location>
</feature>
<dbReference type="InterPro" id="IPR013083">
    <property type="entry name" value="Znf_RING/FYVE/PHD"/>
</dbReference>
<comment type="caution">
    <text evidence="8">The sequence shown here is derived from an EMBL/GenBank/DDBJ whole genome shotgun (WGS) entry which is preliminary data.</text>
</comment>
<evidence type="ECO:0000256" key="5">
    <source>
        <dbReference type="SAM" id="MobiDB-lite"/>
    </source>
</evidence>
<evidence type="ECO:0000256" key="1">
    <source>
        <dbReference type="ARBA" id="ARBA00022723"/>
    </source>
</evidence>
<proteinExistence type="predicted"/>
<dbReference type="Gene3D" id="3.30.40.10">
    <property type="entry name" value="Zinc/RING finger domain, C3HC4 (zinc finger)"/>
    <property type="match status" value="1"/>
</dbReference>
<dbReference type="SUPFAM" id="SSF57850">
    <property type="entry name" value="RING/U-box"/>
    <property type="match status" value="1"/>
</dbReference>
<keyword evidence="1" id="KW-0479">Metal-binding</keyword>
<name>X6M3B3_RETFI</name>
<dbReference type="PANTHER" id="PTHR23327">
    <property type="entry name" value="RING FINGER PROTEIN 127"/>
    <property type="match status" value="1"/>
</dbReference>
<evidence type="ECO:0000313" key="8">
    <source>
        <dbReference type="EMBL" id="ETO08458.1"/>
    </source>
</evidence>
<keyword evidence="6" id="KW-1133">Transmembrane helix</keyword>
<feature type="compositionally biased region" description="Basic and acidic residues" evidence="5">
    <location>
        <begin position="119"/>
        <end position="152"/>
    </location>
</feature>
<dbReference type="AlphaFoldDB" id="X6M3B3"/>
<dbReference type="SMART" id="SM00184">
    <property type="entry name" value="RING"/>
    <property type="match status" value="1"/>
</dbReference>
<accession>X6M3B3</accession>
<evidence type="ECO:0000256" key="2">
    <source>
        <dbReference type="ARBA" id="ARBA00022771"/>
    </source>
</evidence>
<protein>
    <submittedName>
        <fullName evidence="8">Ring finger protein 8</fullName>
    </submittedName>
</protein>
<keyword evidence="3" id="KW-0862">Zinc</keyword>
<dbReference type="InterPro" id="IPR001841">
    <property type="entry name" value="Znf_RING"/>
</dbReference>
<evidence type="ECO:0000313" key="9">
    <source>
        <dbReference type="Proteomes" id="UP000023152"/>
    </source>
</evidence>
<keyword evidence="9" id="KW-1185">Reference proteome</keyword>
<gene>
    <name evidence="8" type="ORF">RFI_28930</name>
</gene>
<evidence type="ECO:0000256" key="3">
    <source>
        <dbReference type="ARBA" id="ARBA00022833"/>
    </source>
</evidence>
<dbReference type="Proteomes" id="UP000023152">
    <property type="component" value="Unassembled WGS sequence"/>
</dbReference>
<feature type="compositionally biased region" description="Basic residues" evidence="5">
    <location>
        <begin position="159"/>
        <end position="171"/>
    </location>
</feature>
<sequence>MANNGKARTSNNKQEQIRKHFLTSFVFKKKKNDLMKSLVFLIEFYRSFQQFVFVFVYFTEKIFVLRGWIRNNNNIMDASGCADRLKRNGRKRCLDLEASQSLEAFERPLKRSRRLCVEKQSEADKEEQGNNTKKQEEEQRAELSEKKIDRQRNWNSKGKAVKGKKRRKAEKKAKTEKKTSKKGKGNEEKRTKTRMEQKDDKREKNVIVTLKQDIECGICTQTYVAPVTLHCGHSFCYMCLKEHMKHSSCLSSPKCPICRRPCETPMTWENKFAINYSLQSLIDKMVVHLLDADDLADHKQRYQQYVVCICTYIII</sequence>
<feature type="transmembrane region" description="Helical" evidence="6">
    <location>
        <begin position="38"/>
        <end position="58"/>
    </location>
</feature>
<keyword evidence="6" id="KW-0472">Membrane</keyword>
<dbReference type="EMBL" id="ASPP01024980">
    <property type="protein sequence ID" value="ETO08458.1"/>
    <property type="molecule type" value="Genomic_DNA"/>
</dbReference>
<dbReference type="InterPro" id="IPR017907">
    <property type="entry name" value="Znf_RING_CS"/>
</dbReference>
<organism evidence="8 9">
    <name type="scientific">Reticulomyxa filosa</name>
    <dbReference type="NCBI Taxonomy" id="46433"/>
    <lineage>
        <taxon>Eukaryota</taxon>
        <taxon>Sar</taxon>
        <taxon>Rhizaria</taxon>
        <taxon>Retaria</taxon>
        <taxon>Foraminifera</taxon>
        <taxon>Monothalamids</taxon>
        <taxon>Reticulomyxidae</taxon>
        <taxon>Reticulomyxa</taxon>
    </lineage>
</organism>
<evidence type="ECO:0000259" key="7">
    <source>
        <dbReference type="PROSITE" id="PS50089"/>
    </source>
</evidence>
<feature type="compositionally biased region" description="Basic and acidic residues" evidence="5">
    <location>
        <begin position="172"/>
        <end position="200"/>
    </location>
</feature>
<reference evidence="8 9" key="1">
    <citation type="journal article" date="2013" name="Curr. Biol.">
        <title>The Genome of the Foraminiferan Reticulomyxa filosa.</title>
        <authorList>
            <person name="Glockner G."/>
            <person name="Hulsmann N."/>
            <person name="Schleicher M."/>
            <person name="Noegel A.A."/>
            <person name="Eichinger L."/>
            <person name="Gallinger C."/>
            <person name="Pawlowski J."/>
            <person name="Sierra R."/>
            <person name="Euteneuer U."/>
            <person name="Pillet L."/>
            <person name="Moustafa A."/>
            <person name="Platzer M."/>
            <person name="Groth M."/>
            <person name="Szafranski K."/>
            <person name="Schliwa M."/>
        </authorList>
    </citation>
    <scope>NUCLEOTIDE SEQUENCE [LARGE SCALE GENOMIC DNA]</scope>
</reference>
<keyword evidence="6" id="KW-0812">Transmembrane</keyword>
<keyword evidence="2 4" id="KW-0863">Zinc-finger</keyword>
<dbReference type="Pfam" id="PF00097">
    <property type="entry name" value="zf-C3HC4"/>
    <property type="match status" value="1"/>
</dbReference>
<dbReference type="InterPro" id="IPR018957">
    <property type="entry name" value="Znf_C3HC4_RING-type"/>
</dbReference>